<dbReference type="Pfam" id="PF21701">
    <property type="entry name" value="GLOD4_C"/>
    <property type="match status" value="1"/>
</dbReference>
<dbReference type="SUPFAM" id="SSF54593">
    <property type="entry name" value="Glyoxalase/Bleomycin resistance protein/Dihydroxybiphenyl dioxygenase"/>
    <property type="match status" value="1"/>
</dbReference>
<dbReference type="InterPro" id="IPR029068">
    <property type="entry name" value="Glyas_Bleomycin-R_OHBP_Dase"/>
</dbReference>
<dbReference type="PANTHER" id="PTHR46466">
    <property type="entry name" value="GLYOXALASE DOMAIN-CONTAINING PROTEIN 4"/>
    <property type="match status" value="1"/>
</dbReference>
<sequence>MVGYGPEDSQFVLELTYNYEVKEYQQGNDFQHIRLDSQQAAGEAVLSCGSGQAVLRLRQLQQPGTAVERGTAFGRVAFSTPGHLLQQLEADVKAAGYTVHTPYVSLDTPGKASVQVVILQDPDGHEICFVGEEGFRELSQVDPKADQLLEEAVAADKSAEWLAKRAAREAAMAAKGV</sequence>
<dbReference type="InterPro" id="IPR043193">
    <property type="entry name" value="GLOD4"/>
</dbReference>
<keyword evidence="2" id="KW-1185">Reference proteome</keyword>
<dbReference type="Gene3D" id="3.10.180.10">
    <property type="entry name" value="2,3-Dihydroxybiphenyl 1,2-Dioxygenase, domain 1"/>
    <property type="match status" value="2"/>
</dbReference>
<organism evidence="1 2">
    <name type="scientific">Haematococcus lacustris</name>
    <name type="common">Green alga</name>
    <name type="synonym">Haematococcus pluvialis</name>
    <dbReference type="NCBI Taxonomy" id="44745"/>
    <lineage>
        <taxon>Eukaryota</taxon>
        <taxon>Viridiplantae</taxon>
        <taxon>Chlorophyta</taxon>
        <taxon>core chlorophytes</taxon>
        <taxon>Chlorophyceae</taxon>
        <taxon>CS clade</taxon>
        <taxon>Chlamydomonadales</taxon>
        <taxon>Haematococcaceae</taxon>
        <taxon>Haematococcus</taxon>
    </lineage>
</organism>
<dbReference type="AlphaFoldDB" id="A0A699YZ39"/>
<evidence type="ECO:0008006" key="3">
    <source>
        <dbReference type="Google" id="ProtNLM"/>
    </source>
</evidence>
<dbReference type="Proteomes" id="UP000485058">
    <property type="component" value="Unassembled WGS sequence"/>
</dbReference>
<protein>
    <recommendedName>
        <fullName evidence="3">Glyoxalase domain-containing protein 4</fullName>
    </recommendedName>
</protein>
<name>A0A699YZ39_HAELA</name>
<comment type="caution">
    <text evidence="1">The sequence shown here is derived from an EMBL/GenBank/DDBJ whole genome shotgun (WGS) entry which is preliminary data.</text>
</comment>
<proteinExistence type="predicted"/>
<dbReference type="PANTHER" id="PTHR46466:SF1">
    <property type="entry name" value="GLYOXALASE DOMAIN-CONTAINING PROTEIN 4"/>
    <property type="match status" value="1"/>
</dbReference>
<gene>
    <name evidence="1" type="ORF">HaLaN_10549</name>
</gene>
<accession>A0A699YZ39</accession>
<dbReference type="EMBL" id="BLLF01000731">
    <property type="protein sequence ID" value="GFH14485.1"/>
    <property type="molecule type" value="Genomic_DNA"/>
</dbReference>
<evidence type="ECO:0000313" key="2">
    <source>
        <dbReference type="Proteomes" id="UP000485058"/>
    </source>
</evidence>
<evidence type="ECO:0000313" key="1">
    <source>
        <dbReference type="EMBL" id="GFH14485.1"/>
    </source>
</evidence>
<reference evidence="1 2" key="1">
    <citation type="submission" date="2020-02" db="EMBL/GenBank/DDBJ databases">
        <title>Draft genome sequence of Haematococcus lacustris strain NIES-144.</title>
        <authorList>
            <person name="Morimoto D."/>
            <person name="Nakagawa S."/>
            <person name="Yoshida T."/>
            <person name="Sawayama S."/>
        </authorList>
    </citation>
    <scope>NUCLEOTIDE SEQUENCE [LARGE SCALE GENOMIC DNA]</scope>
    <source>
        <strain evidence="1 2">NIES-144</strain>
    </source>
</reference>